<comment type="caution">
    <text evidence="2">The sequence shown here is derived from an EMBL/GenBank/DDBJ whole genome shotgun (WGS) entry which is preliminary data.</text>
</comment>
<accession>A0A9P7BCT6</accession>
<reference evidence="2" key="1">
    <citation type="submission" date="2020-11" db="EMBL/GenBank/DDBJ databases">
        <title>Kefir isolates.</title>
        <authorList>
            <person name="Marcisauskas S."/>
            <person name="Kim Y."/>
            <person name="Blasche S."/>
        </authorList>
    </citation>
    <scope>NUCLEOTIDE SEQUENCE</scope>
    <source>
        <strain evidence="2">Olga-1</strain>
    </source>
</reference>
<sequence length="112" mass="12421">MTPIAISSLKTASRNMVRLSNRSSKSFFSYTANRPSYTEGDYYNSRYNLNNNSSQSQNQINNNAGGHVENSEMKFVKNSSTSNTSVSDVDETKFVPKVSSYDHVSGSGHNHL</sequence>
<keyword evidence="3" id="KW-1185">Reference proteome</keyword>
<evidence type="ECO:0000313" key="3">
    <source>
        <dbReference type="Proteomes" id="UP000697127"/>
    </source>
</evidence>
<proteinExistence type="predicted"/>
<organism evidence="2 3">
    <name type="scientific">Pichia californica</name>
    <dbReference type="NCBI Taxonomy" id="460514"/>
    <lineage>
        <taxon>Eukaryota</taxon>
        <taxon>Fungi</taxon>
        <taxon>Dikarya</taxon>
        <taxon>Ascomycota</taxon>
        <taxon>Saccharomycotina</taxon>
        <taxon>Pichiomycetes</taxon>
        <taxon>Pichiales</taxon>
        <taxon>Pichiaceae</taxon>
        <taxon>Pichia</taxon>
    </lineage>
</organism>
<protein>
    <submittedName>
        <fullName evidence="2">Uncharacterized protein</fullName>
    </submittedName>
</protein>
<dbReference type="AlphaFoldDB" id="A0A9P7BCT6"/>
<feature type="compositionally biased region" description="Low complexity" evidence="1">
    <location>
        <begin position="78"/>
        <end position="87"/>
    </location>
</feature>
<feature type="region of interest" description="Disordered" evidence="1">
    <location>
        <begin position="43"/>
        <end position="112"/>
    </location>
</feature>
<evidence type="ECO:0000313" key="2">
    <source>
        <dbReference type="EMBL" id="KAG0684605.1"/>
    </source>
</evidence>
<evidence type="ECO:0000256" key="1">
    <source>
        <dbReference type="SAM" id="MobiDB-lite"/>
    </source>
</evidence>
<name>A0A9P7BCT6_9ASCO</name>
<gene>
    <name evidence="2" type="ORF">C6P40_005078</name>
</gene>
<dbReference type="EMBL" id="PUHW01000810">
    <property type="protein sequence ID" value="KAG0684605.1"/>
    <property type="molecule type" value="Genomic_DNA"/>
</dbReference>
<dbReference type="OrthoDB" id="10613609at2759"/>
<dbReference type="Proteomes" id="UP000697127">
    <property type="component" value="Unassembled WGS sequence"/>
</dbReference>
<feature type="compositionally biased region" description="Low complexity" evidence="1">
    <location>
        <begin position="43"/>
        <end position="63"/>
    </location>
</feature>